<evidence type="ECO:0000313" key="2">
    <source>
        <dbReference type="Proteomes" id="UP000531659"/>
    </source>
</evidence>
<dbReference type="AlphaFoldDB" id="A0A7Y3SS32"/>
<sequence length="117" mass="13552">MSDDKMFEFMTKMYSEMQEGFKDIKTEVNDIKTEIKENTKRLDAIENDVKKLGVKIDGKLIPTSDALLDGYKCNSEHITIIDDKIDRLQIDVNSISMKVSYNDSRIIEISKNLRKVE</sequence>
<proteinExistence type="predicted"/>
<evidence type="ECO:0000313" key="1">
    <source>
        <dbReference type="EMBL" id="NNU74330.1"/>
    </source>
</evidence>
<protein>
    <submittedName>
        <fullName evidence="1">Uncharacterized protein</fullName>
    </submittedName>
</protein>
<accession>A0A7Y3SS32</accession>
<name>A0A7Y3SS32_9CLOT</name>
<gene>
    <name evidence="1" type="ORF">HLQ16_00010</name>
</gene>
<dbReference type="RefSeq" id="WP_171295204.1">
    <property type="nucleotide sequence ID" value="NZ_CP087098.1"/>
</dbReference>
<comment type="caution">
    <text evidence="1">The sequence shown here is derived from an EMBL/GenBank/DDBJ whole genome shotgun (WGS) entry which is preliminary data.</text>
</comment>
<reference evidence="1 2" key="1">
    <citation type="submission" date="2020-05" db="EMBL/GenBank/DDBJ databases">
        <title>Complete genome of Clostridium estertheticum subspecies estertheticum, isolated from Vacuum packed lamb meat from New Zealand imported to Switzerland.</title>
        <authorList>
            <person name="Wambui J."/>
            <person name="Stevens M.J.A."/>
            <person name="Stephan R."/>
        </authorList>
    </citation>
    <scope>NUCLEOTIDE SEQUENCE [LARGE SCALE GENOMIC DNA]</scope>
    <source>
        <strain evidence="1 2">CEST001</strain>
    </source>
</reference>
<dbReference type="Proteomes" id="UP000531659">
    <property type="component" value="Unassembled WGS sequence"/>
</dbReference>
<dbReference type="EMBL" id="JABEYB010000001">
    <property type="protein sequence ID" value="NNU74330.1"/>
    <property type="molecule type" value="Genomic_DNA"/>
</dbReference>
<organism evidence="1 2">
    <name type="scientific">Clostridium estertheticum</name>
    <dbReference type="NCBI Taxonomy" id="238834"/>
    <lineage>
        <taxon>Bacteria</taxon>
        <taxon>Bacillati</taxon>
        <taxon>Bacillota</taxon>
        <taxon>Clostridia</taxon>
        <taxon>Eubacteriales</taxon>
        <taxon>Clostridiaceae</taxon>
        <taxon>Clostridium</taxon>
    </lineage>
</organism>